<dbReference type="AlphaFoldDB" id="X0WJV1"/>
<dbReference type="Pfam" id="PF12706">
    <property type="entry name" value="Lactamase_B_2"/>
    <property type="match status" value="1"/>
</dbReference>
<dbReference type="SUPFAM" id="SSF56281">
    <property type="entry name" value="Metallo-hydrolase/oxidoreductase"/>
    <property type="match status" value="1"/>
</dbReference>
<accession>X0WJV1</accession>
<evidence type="ECO:0000313" key="2">
    <source>
        <dbReference type="EMBL" id="GAG12946.1"/>
    </source>
</evidence>
<dbReference type="InterPro" id="IPR001279">
    <property type="entry name" value="Metallo-B-lactamas"/>
</dbReference>
<comment type="caution">
    <text evidence="2">The sequence shown here is derived from an EMBL/GenBank/DDBJ whole genome shotgun (WGS) entry which is preliminary data.</text>
</comment>
<reference evidence="2" key="1">
    <citation type="journal article" date="2014" name="Front. Microbiol.">
        <title>High frequency of phylogenetically diverse reductive dehalogenase-homologous genes in deep subseafloor sedimentary metagenomes.</title>
        <authorList>
            <person name="Kawai M."/>
            <person name="Futagami T."/>
            <person name="Toyoda A."/>
            <person name="Takaki Y."/>
            <person name="Nishi S."/>
            <person name="Hori S."/>
            <person name="Arai W."/>
            <person name="Tsubouchi T."/>
            <person name="Morono Y."/>
            <person name="Uchiyama I."/>
            <person name="Ito T."/>
            <person name="Fujiyama A."/>
            <person name="Inagaki F."/>
            <person name="Takami H."/>
        </authorList>
    </citation>
    <scope>NUCLEOTIDE SEQUENCE</scope>
    <source>
        <strain evidence="2">Expedition CK06-06</strain>
    </source>
</reference>
<dbReference type="Gene3D" id="3.60.15.10">
    <property type="entry name" value="Ribonuclease Z/Hydroxyacylglutathione hydrolase-like"/>
    <property type="match status" value="1"/>
</dbReference>
<dbReference type="EMBL" id="BARS01022293">
    <property type="protein sequence ID" value="GAG12946.1"/>
    <property type="molecule type" value="Genomic_DNA"/>
</dbReference>
<evidence type="ECO:0000259" key="1">
    <source>
        <dbReference type="Pfam" id="PF12706"/>
    </source>
</evidence>
<feature type="domain" description="Metallo-beta-lactamase" evidence="1">
    <location>
        <begin position="31"/>
        <end position="119"/>
    </location>
</feature>
<name>X0WJV1_9ZZZZ</name>
<gene>
    <name evidence="2" type="ORF">S01H1_35666</name>
</gene>
<dbReference type="InterPro" id="IPR036866">
    <property type="entry name" value="RibonucZ/Hydroxyglut_hydro"/>
</dbReference>
<organism evidence="2">
    <name type="scientific">marine sediment metagenome</name>
    <dbReference type="NCBI Taxonomy" id="412755"/>
    <lineage>
        <taxon>unclassified sequences</taxon>
        <taxon>metagenomes</taxon>
        <taxon>ecological metagenomes</taxon>
    </lineage>
</organism>
<sequence>KLFEVIHKEHWTERLDELMFHIPYYPGSALSFGRFSLVPFAARRNQPIFGLSIQNGRKHIVYTSSTPNRITNHALCLMTGADLLIVNTPTFEPPKEDHITLTEAVELKGQVGAKQLVLTNINHNNRPHDELEVYTNQFPGVTVAYDGMDLEV</sequence>
<feature type="non-terminal residue" evidence="2">
    <location>
        <position position="1"/>
    </location>
</feature>
<proteinExistence type="predicted"/>
<protein>
    <recommendedName>
        <fullName evidence="1">Metallo-beta-lactamase domain-containing protein</fullName>
    </recommendedName>
</protein>